<dbReference type="PROSITE" id="PS50262">
    <property type="entry name" value="G_PROTEIN_RECEP_F1_2"/>
    <property type="match status" value="1"/>
</dbReference>
<proteinExistence type="inferred from homology"/>
<dbReference type="InterPro" id="IPR017452">
    <property type="entry name" value="GPCR_Rhodpsn_7TM"/>
</dbReference>
<dbReference type="Proteomes" id="UP000747542">
    <property type="component" value="Unassembled WGS sequence"/>
</dbReference>
<evidence type="ECO:0000256" key="4">
    <source>
        <dbReference type="ARBA" id="ARBA00022692"/>
    </source>
</evidence>
<feature type="domain" description="G-protein coupled receptors family 1 profile" evidence="11">
    <location>
        <begin position="56"/>
        <end position="315"/>
    </location>
</feature>
<dbReference type="CDD" id="cd00637">
    <property type="entry name" value="7tm_classA_rhodopsin-like"/>
    <property type="match status" value="1"/>
</dbReference>
<keyword evidence="9" id="KW-0807">Transducer</keyword>
<keyword evidence="8 12" id="KW-0675">Receptor</keyword>
<evidence type="ECO:0000256" key="2">
    <source>
        <dbReference type="ARBA" id="ARBA00010663"/>
    </source>
</evidence>
<keyword evidence="3" id="KW-1003">Cell membrane</keyword>
<feature type="transmembrane region" description="Helical" evidence="10">
    <location>
        <begin position="297"/>
        <end position="319"/>
    </location>
</feature>
<dbReference type="AlphaFoldDB" id="A0A8J5IZQ8"/>
<evidence type="ECO:0000313" key="12">
    <source>
        <dbReference type="EMBL" id="KAG7153557.1"/>
    </source>
</evidence>
<dbReference type="GO" id="GO:0004930">
    <property type="term" value="F:G protein-coupled receptor activity"/>
    <property type="evidence" value="ECO:0007669"/>
    <property type="project" value="UniProtKB-KW"/>
</dbReference>
<comment type="caution">
    <text evidence="12">The sequence shown here is derived from an EMBL/GenBank/DDBJ whole genome shotgun (WGS) entry which is preliminary data.</text>
</comment>
<feature type="transmembrane region" description="Helical" evidence="10">
    <location>
        <begin position="152"/>
        <end position="174"/>
    </location>
</feature>
<dbReference type="PANTHER" id="PTHR24229">
    <property type="entry name" value="NEUROPEPTIDES RECEPTOR"/>
    <property type="match status" value="1"/>
</dbReference>
<dbReference type="Pfam" id="PF00001">
    <property type="entry name" value="7tm_1"/>
    <property type="match status" value="1"/>
</dbReference>
<evidence type="ECO:0000256" key="8">
    <source>
        <dbReference type="ARBA" id="ARBA00023170"/>
    </source>
</evidence>
<evidence type="ECO:0000256" key="5">
    <source>
        <dbReference type="ARBA" id="ARBA00022989"/>
    </source>
</evidence>
<dbReference type="SUPFAM" id="SSF81321">
    <property type="entry name" value="Family A G protein-coupled receptor-like"/>
    <property type="match status" value="1"/>
</dbReference>
<evidence type="ECO:0000256" key="3">
    <source>
        <dbReference type="ARBA" id="ARBA00022475"/>
    </source>
</evidence>
<dbReference type="PANTHER" id="PTHR24229:SF40">
    <property type="entry name" value="ALLATOSTATIN C RECEPTOR 1-RELATED"/>
    <property type="match status" value="1"/>
</dbReference>
<dbReference type="InterPro" id="IPR000276">
    <property type="entry name" value="GPCR_Rhodpsn"/>
</dbReference>
<evidence type="ECO:0000259" key="11">
    <source>
        <dbReference type="PROSITE" id="PS50262"/>
    </source>
</evidence>
<evidence type="ECO:0000313" key="13">
    <source>
        <dbReference type="Proteomes" id="UP000747542"/>
    </source>
</evidence>
<keyword evidence="4 10" id="KW-0812">Transmembrane</keyword>
<comment type="subcellular location">
    <subcellularLocation>
        <location evidence="1">Cell membrane</location>
        <topology evidence="1">Multi-pass membrane protein</topology>
    </subcellularLocation>
</comment>
<dbReference type="OrthoDB" id="6076970at2759"/>
<feature type="transmembrane region" description="Helical" evidence="10">
    <location>
        <begin position="208"/>
        <end position="227"/>
    </location>
</feature>
<evidence type="ECO:0000256" key="9">
    <source>
        <dbReference type="ARBA" id="ARBA00023224"/>
    </source>
</evidence>
<keyword evidence="13" id="KW-1185">Reference proteome</keyword>
<feature type="transmembrane region" description="Helical" evidence="10">
    <location>
        <begin position="259"/>
        <end position="277"/>
    </location>
</feature>
<sequence>MTSPDLYGDPGKVSNCSLMCQECQGREESSWEAVMTALVTKEAGVMAVLCGAGLVTNTLAVSLMVASITHLHHTSWYLINRAIADMLFLLTVPVDAGTHLQDSWLYGSVMCQMRSTVAIMAPLLSSVFLVAISSSWYLDACKPNLDAKYRSILLKVVSAVCWFGCIVFTIPTFLQSEVFMEVSRVRFHCVSLPLSEDTILGQVLRLEIIFLVFAIPFVISWVFVSLVHQVHKNQTNVLPQPSTSEAAPSQPGPKLPYRLLITLLVAFTGCQGPYWLVYLVRELLRHVEFSAGAMMMFPVTMCLPALNAAINPLLCIYFLRDLRKDKPKVNKTHQPEMIALFTL</sequence>
<gene>
    <name evidence="12" type="primary">LPAR6-L</name>
    <name evidence="12" type="ORF">Hamer_G022857</name>
</gene>
<feature type="transmembrane region" description="Helical" evidence="10">
    <location>
        <begin position="43"/>
        <end position="66"/>
    </location>
</feature>
<protein>
    <submittedName>
        <fullName evidence="12">Lysophosphatidic acid receptor 6-like</fullName>
    </submittedName>
</protein>
<reference evidence="12" key="1">
    <citation type="journal article" date="2021" name="Sci. Adv.">
        <title>The American lobster genome reveals insights on longevity, neural, and immune adaptations.</title>
        <authorList>
            <person name="Polinski J.M."/>
            <person name="Zimin A.V."/>
            <person name="Clark K.F."/>
            <person name="Kohn A.B."/>
            <person name="Sadowski N."/>
            <person name="Timp W."/>
            <person name="Ptitsyn A."/>
            <person name="Khanna P."/>
            <person name="Romanova D.Y."/>
            <person name="Williams P."/>
            <person name="Greenwood S.J."/>
            <person name="Moroz L.L."/>
            <person name="Walt D.R."/>
            <person name="Bodnar A.G."/>
        </authorList>
    </citation>
    <scope>NUCLEOTIDE SEQUENCE</scope>
    <source>
        <strain evidence="12">GMGI-L3</strain>
    </source>
</reference>
<keyword evidence="7 10" id="KW-0472">Membrane</keyword>
<organism evidence="12 13">
    <name type="scientific">Homarus americanus</name>
    <name type="common">American lobster</name>
    <dbReference type="NCBI Taxonomy" id="6706"/>
    <lineage>
        <taxon>Eukaryota</taxon>
        <taxon>Metazoa</taxon>
        <taxon>Ecdysozoa</taxon>
        <taxon>Arthropoda</taxon>
        <taxon>Crustacea</taxon>
        <taxon>Multicrustacea</taxon>
        <taxon>Malacostraca</taxon>
        <taxon>Eumalacostraca</taxon>
        <taxon>Eucarida</taxon>
        <taxon>Decapoda</taxon>
        <taxon>Pleocyemata</taxon>
        <taxon>Astacidea</taxon>
        <taxon>Nephropoidea</taxon>
        <taxon>Nephropidae</taxon>
        <taxon>Homarus</taxon>
    </lineage>
</organism>
<evidence type="ECO:0000256" key="10">
    <source>
        <dbReference type="SAM" id="Phobius"/>
    </source>
</evidence>
<keyword evidence="5 10" id="KW-1133">Transmembrane helix</keyword>
<feature type="transmembrane region" description="Helical" evidence="10">
    <location>
        <begin position="117"/>
        <end position="140"/>
    </location>
</feature>
<feature type="non-terminal residue" evidence="12">
    <location>
        <position position="343"/>
    </location>
</feature>
<evidence type="ECO:0000256" key="1">
    <source>
        <dbReference type="ARBA" id="ARBA00004651"/>
    </source>
</evidence>
<dbReference type="EMBL" id="JAHLQT010046553">
    <property type="protein sequence ID" value="KAG7153557.1"/>
    <property type="molecule type" value="Genomic_DNA"/>
</dbReference>
<dbReference type="GO" id="GO:0005886">
    <property type="term" value="C:plasma membrane"/>
    <property type="evidence" value="ECO:0007669"/>
    <property type="project" value="UniProtKB-SubCell"/>
</dbReference>
<feature type="transmembrane region" description="Helical" evidence="10">
    <location>
        <begin position="78"/>
        <end position="97"/>
    </location>
</feature>
<dbReference type="GO" id="GO:0042923">
    <property type="term" value="F:neuropeptide binding"/>
    <property type="evidence" value="ECO:0007669"/>
    <property type="project" value="TreeGrafter"/>
</dbReference>
<evidence type="ECO:0000256" key="6">
    <source>
        <dbReference type="ARBA" id="ARBA00023040"/>
    </source>
</evidence>
<dbReference type="GO" id="GO:0007218">
    <property type="term" value="P:neuropeptide signaling pathway"/>
    <property type="evidence" value="ECO:0007669"/>
    <property type="project" value="TreeGrafter"/>
</dbReference>
<name>A0A8J5IZQ8_HOMAM</name>
<accession>A0A8J5IZQ8</accession>
<keyword evidence="6" id="KW-0297">G-protein coupled receptor</keyword>
<dbReference type="GO" id="GO:0043005">
    <property type="term" value="C:neuron projection"/>
    <property type="evidence" value="ECO:0007669"/>
    <property type="project" value="TreeGrafter"/>
</dbReference>
<comment type="similarity">
    <text evidence="2">Belongs to the G-protein coupled receptor 1 family.</text>
</comment>
<evidence type="ECO:0000256" key="7">
    <source>
        <dbReference type="ARBA" id="ARBA00023136"/>
    </source>
</evidence>